<keyword evidence="4" id="KW-0378">Hydrolase</keyword>
<evidence type="ECO:0000313" key="11">
    <source>
        <dbReference type="Proteomes" id="UP000054937"/>
    </source>
</evidence>
<comment type="caution">
    <text evidence="10">The sequence shown here is derived from an EMBL/GenBank/DDBJ whole genome shotgun (WGS) entry which is preliminary data.</text>
</comment>
<evidence type="ECO:0000256" key="9">
    <source>
        <dbReference type="SAM" id="MobiDB-lite"/>
    </source>
</evidence>
<keyword evidence="11" id="KW-1185">Reference proteome</keyword>
<dbReference type="InParanoid" id="A0A0V0Q7G7"/>
<dbReference type="InterPro" id="IPR036590">
    <property type="entry name" value="SRAP-like"/>
</dbReference>
<reference evidence="10 11" key="1">
    <citation type="journal article" date="2015" name="Sci. Rep.">
        <title>Genome of the facultative scuticociliatosis pathogen Pseudocohnilembus persalinus provides insight into its virulence through horizontal gene transfer.</title>
        <authorList>
            <person name="Xiong J."/>
            <person name="Wang G."/>
            <person name="Cheng J."/>
            <person name="Tian M."/>
            <person name="Pan X."/>
            <person name="Warren A."/>
            <person name="Jiang C."/>
            <person name="Yuan D."/>
            <person name="Miao W."/>
        </authorList>
    </citation>
    <scope>NUCLEOTIDE SEQUENCE [LARGE SCALE GENOMIC DNA]</scope>
    <source>
        <strain evidence="10">36N120E</strain>
    </source>
</reference>
<dbReference type="Proteomes" id="UP000054937">
    <property type="component" value="Unassembled WGS sequence"/>
</dbReference>
<dbReference type="OrthoDB" id="2111841at2759"/>
<protein>
    <submittedName>
        <fullName evidence="10">Uncharacterized protein</fullName>
    </submittedName>
</protein>
<evidence type="ECO:0000256" key="4">
    <source>
        <dbReference type="ARBA" id="ARBA00022801"/>
    </source>
</evidence>
<proteinExistence type="inferred from homology"/>
<dbReference type="SUPFAM" id="SSF143081">
    <property type="entry name" value="BB1717-like"/>
    <property type="match status" value="1"/>
</dbReference>
<evidence type="ECO:0000256" key="6">
    <source>
        <dbReference type="ARBA" id="ARBA00023125"/>
    </source>
</evidence>
<name>A0A0V0Q7G7_PSEPJ</name>
<feature type="compositionally biased region" description="Basic and acidic residues" evidence="9">
    <location>
        <begin position="337"/>
        <end position="348"/>
    </location>
</feature>
<dbReference type="EMBL" id="LDAU01000267">
    <property type="protein sequence ID" value="KRW98160.1"/>
    <property type="molecule type" value="Genomic_DNA"/>
</dbReference>
<dbReference type="PANTHER" id="PTHR13604">
    <property type="entry name" value="DC12-RELATED"/>
    <property type="match status" value="1"/>
</dbReference>
<evidence type="ECO:0000313" key="10">
    <source>
        <dbReference type="EMBL" id="KRW98160.1"/>
    </source>
</evidence>
<evidence type="ECO:0000256" key="5">
    <source>
        <dbReference type="ARBA" id="ARBA00023124"/>
    </source>
</evidence>
<dbReference type="Gene3D" id="3.90.1680.10">
    <property type="entry name" value="SOS response associated peptidase-like"/>
    <property type="match status" value="1"/>
</dbReference>
<dbReference type="GO" id="GO:0006508">
    <property type="term" value="P:proteolysis"/>
    <property type="evidence" value="ECO:0007669"/>
    <property type="project" value="UniProtKB-KW"/>
</dbReference>
<sequence>MCGRLWQTMNIQFLLRQANSKHVRNKQNYNGGTYNMGPTNYIPAIRTYNKFLNNVEEFDLDDEEDNDNELQQQIEEEQKQQILEQEQAKKNSINQKDDDELNSEAGDQFVQEINQDNFDPNLLQDDQDKLQNIEEGDRVVDFLKFGYQMQGGPLILNVKSEEASSKPTFKPLINKNRCVVMAQGYYEWDSNKNPHSFKYKNNETIYIAALYNNQDNVMLLTREAKGTLGKVHQRMPVVLKQDQIEEWLNCENSFADVTRKILSKWSWIEDISIQKLGPHVNNIREKGQKCLMSYDDYRKELDKKGIKRFFQAAPKKVDQNQNNDQKNNNQDNNQEDQDQKNNEKRLPQ</sequence>
<dbReference type="OMA" id="DNINDEW"/>
<keyword evidence="3" id="KW-0227">DNA damage</keyword>
<evidence type="ECO:0000256" key="8">
    <source>
        <dbReference type="SAM" id="Coils"/>
    </source>
</evidence>
<evidence type="ECO:0000256" key="2">
    <source>
        <dbReference type="ARBA" id="ARBA00022670"/>
    </source>
</evidence>
<dbReference type="GO" id="GO:0106300">
    <property type="term" value="P:protein-DNA covalent cross-linking repair"/>
    <property type="evidence" value="ECO:0007669"/>
    <property type="project" value="InterPro"/>
</dbReference>
<dbReference type="InterPro" id="IPR003738">
    <property type="entry name" value="SRAP"/>
</dbReference>
<feature type="coiled-coil region" evidence="8">
    <location>
        <begin position="60"/>
        <end position="96"/>
    </location>
</feature>
<evidence type="ECO:0000256" key="7">
    <source>
        <dbReference type="ARBA" id="ARBA00023239"/>
    </source>
</evidence>
<feature type="compositionally biased region" description="Low complexity" evidence="9">
    <location>
        <begin position="319"/>
        <end position="332"/>
    </location>
</feature>
<dbReference type="Pfam" id="PF02586">
    <property type="entry name" value="SRAP"/>
    <property type="match status" value="1"/>
</dbReference>
<evidence type="ECO:0000256" key="3">
    <source>
        <dbReference type="ARBA" id="ARBA00022763"/>
    </source>
</evidence>
<dbReference type="GO" id="GO:0016829">
    <property type="term" value="F:lyase activity"/>
    <property type="evidence" value="ECO:0007669"/>
    <property type="project" value="UniProtKB-KW"/>
</dbReference>
<dbReference type="GO" id="GO:0008233">
    <property type="term" value="F:peptidase activity"/>
    <property type="evidence" value="ECO:0007669"/>
    <property type="project" value="UniProtKB-KW"/>
</dbReference>
<dbReference type="AlphaFoldDB" id="A0A0V0Q7G7"/>
<organism evidence="10 11">
    <name type="scientific">Pseudocohnilembus persalinus</name>
    <name type="common">Ciliate</name>
    <dbReference type="NCBI Taxonomy" id="266149"/>
    <lineage>
        <taxon>Eukaryota</taxon>
        <taxon>Sar</taxon>
        <taxon>Alveolata</taxon>
        <taxon>Ciliophora</taxon>
        <taxon>Intramacronucleata</taxon>
        <taxon>Oligohymenophorea</taxon>
        <taxon>Scuticociliatia</taxon>
        <taxon>Philasterida</taxon>
        <taxon>Pseudocohnilembidae</taxon>
        <taxon>Pseudocohnilembus</taxon>
    </lineage>
</organism>
<dbReference type="GO" id="GO:0003697">
    <property type="term" value="F:single-stranded DNA binding"/>
    <property type="evidence" value="ECO:0007669"/>
    <property type="project" value="InterPro"/>
</dbReference>
<comment type="similarity">
    <text evidence="1">Belongs to the SOS response-associated peptidase family.</text>
</comment>
<evidence type="ECO:0000256" key="1">
    <source>
        <dbReference type="ARBA" id="ARBA00008136"/>
    </source>
</evidence>
<keyword evidence="6" id="KW-0238">DNA-binding</keyword>
<feature type="region of interest" description="Disordered" evidence="9">
    <location>
        <begin position="312"/>
        <end position="348"/>
    </location>
</feature>
<keyword evidence="2" id="KW-0645">Protease</keyword>
<accession>A0A0V0Q7G7</accession>
<keyword evidence="8" id="KW-0175">Coiled coil</keyword>
<keyword evidence="7" id="KW-0456">Lyase</keyword>
<keyword evidence="5" id="KW-0190">Covalent protein-DNA linkage</keyword>
<dbReference type="PANTHER" id="PTHR13604:SF0">
    <property type="entry name" value="ABASIC SITE PROCESSING PROTEIN HMCES"/>
    <property type="match status" value="1"/>
</dbReference>
<gene>
    <name evidence="10" type="ORF">PPERSA_02138</name>
</gene>